<name>A0A182EW75_ONCOC</name>
<proteinExistence type="predicted"/>
<dbReference type="OrthoDB" id="5777635at2759"/>
<dbReference type="InterPro" id="IPR014044">
    <property type="entry name" value="CAP_dom"/>
</dbReference>
<sequence>MQTNKISISINNISVFYKRPIDIFATRPDLAWGKTDKVGCGVAMHCDGGNALFVVCHFAPRGNTIGELIYERGIPCKANKHCRTKKCSRESGLCRT</sequence>
<protein>
    <submittedName>
        <fullName evidence="4">SCP domain-containing protein</fullName>
    </submittedName>
</protein>
<gene>
    <name evidence="2" type="ORF">NOO_LOCUS12421</name>
</gene>
<dbReference type="Gene3D" id="3.40.33.10">
    <property type="entry name" value="CAP"/>
    <property type="match status" value="1"/>
</dbReference>
<dbReference type="Pfam" id="PF00188">
    <property type="entry name" value="CAP"/>
    <property type="match status" value="1"/>
</dbReference>
<evidence type="ECO:0000313" key="4">
    <source>
        <dbReference type="WBParaSite" id="nOo.2.0.1.t12421-RA"/>
    </source>
</evidence>
<reference evidence="4" key="1">
    <citation type="submission" date="2016-06" db="UniProtKB">
        <authorList>
            <consortium name="WormBaseParasite"/>
        </authorList>
    </citation>
    <scope>IDENTIFICATION</scope>
</reference>
<accession>A0A182EW75</accession>
<dbReference type="SUPFAM" id="SSF55797">
    <property type="entry name" value="PR-1-like"/>
    <property type="match status" value="1"/>
</dbReference>
<reference evidence="2 3" key="2">
    <citation type="submission" date="2018-08" db="EMBL/GenBank/DDBJ databases">
        <authorList>
            <person name="Laetsch R D."/>
            <person name="Stevens L."/>
            <person name="Kumar S."/>
            <person name="Blaxter L. M."/>
        </authorList>
    </citation>
    <scope>NUCLEOTIDE SEQUENCE [LARGE SCALE GENOMIC DNA]</scope>
</reference>
<keyword evidence="3" id="KW-1185">Reference proteome</keyword>
<dbReference type="AlphaFoldDB" id="A0A182EW75"/>
<evidence type="ECO:0000313" key="3">
    <source>
        <dbReference type="Proteomes" id="UP000271087"/>
    </source>
</evidence>
<dbReference type="InterPro" id="IPR035940">
    <property type="entry name" value="CAP_sf"/>
</dbReference>
<dbReference type="WBParaSite" id="nOo.2.0.1.t12421-RA">
    <property type="protein sequence ID" value="nOo.2.0.1.t12421-RA"/>
    <property type="gene ID" value="nOo.2.0.1.g12421"/>
</dbReference>
<organism evidence="4">
    <name type="scientific">Onchocerca ochengi</name>
    <name type="common">Filarial nematode worm</name>
    <dbReference type="NCBI Taxonomy" id="42157"/>
    <lineage>
        <taxon>Eukaryota</taxon>
        <taxon>Metazoa</taxon>
        <taxon>Ecdysozoa</taxon>
        <taxon>Nematoda</taxon>
        <taxon>Chromadorea</taxon>
        <taxon>Rhabditida</taxon>
        <taxon>Spirurina</taxon>
        <taxon>Spiruromorpha</taxon>
        <taxon>Filarioidea</taxon>
        <taxon>Onchocercidae</taxon>
        <taxon>Onchocerca</taxon>
    </lineage>
</organism>
<dbReference type="EMBL" id="UYRW01010614">
    <property type="protein sequence ID" value="VDM98958.1"/>
    <property type="molecule type" value="Genomic_DNA"/>
</dbReference>
<dbReference type="Proteomes" id="UP000271087">
    <property type="component" value="Unassembled WGS sequence"/>
</dbReference>
<feature type="domain" description="SCP" evidence="1">
    <location>
        <begin position="26"/>
        <end position="58"/>
    </location>
</feature>
<evidence type="ECO:0000259" key="1">
    <source>
        <dbReference type="Pfam" id="PF00188"/>
    </source>
</evidence>
<dbReference type="STRING" id="42157.A0A182EW75"/>
<evidence type="ECO:0000313" key="2">
    <source>
        <dbReference type="EMBL" id="VDM98958.1"/>
    </source>
</evidence>